<proteinExistence type="predicted"/>
<evidence type="ECO:0000313" key="5">
    <source>
        <dbReference type="EMBL" id="MDW6094316.1"/>
    </source>
</evidence>
<gene>
    <name evidence="5" type="ORF">SBX64_17390</name>
</gene>
<dbReference type="CDD" id="cd06127">
    <property type="entry name" value="DEDDh"/>
    <property type="match status" value="1"/>
</dbReference>
<evidence type="ECO:0000259" key="4">
    <source>
        <dbReference type="SMART" id="SM00479"/>
    </source>
</evidence>
<dbReference type="InterPro" id="IPR013520">
    <property type="entry name" value="Ribonucl_H"/>
</dbReference>
<dbReference type="InterPro" id="IPR012337">
    <property type="entry name" value="RNaseH-like_sf"/>
</dbReference>
<keyword evidence="2" id="KW-0378">Hydrolase</keyword>
<dbReference type="SMART" id="SM00479">
    <property type="entry name" value="EXOIII"/>
    <property type="match status" value="1"/>
</dbReference>
<sequence length="236" mass="26972">MLTDWLQHWKHPFDAEALRQRIQIDPHWSAALRAYLSHPLVLPETPLSELRFLALDFETTGLTPADDQILSIGMVDLTLEAIDIAGHEELLINHGEFIKPETAQINGLTPHALAQGISLVEGMNRLLERAQGKILLAHHCPIEKRFITHFLRQHYQLKAFPGYFVDTLEIEKRFSYAGRNRHHDSYQLDDLRRYYHLPDYCAHSAASDALACGELFLVQAKKLGLQKTPIRQLLTG</sequence>
<dbReference type="PANTHER" id="PTHR30231:SF4">
    <property type="entry name" value="PROTEIN NEN2"/>
    <property type="match status" value="1"/>
</dbReference>
<dbReference type="SUPFAM" id="SSF53098">
    <property type="entry name" value="Ribonuclease H-like"/>
    <property type="match status" value="1"/>
</dbReference>
<evidence type="ECO:0000256" key="3">
    <source>
        <dbReference type="ARBA" id="ARBA00022839"/>
    </source>
</evidence>
<feature type="domain" description="Exonuclease" evidence="4">
    <location>
        <begin position="51"/>
        <end position="225"/>
    </location>
</feature>
<dbReference type="Gene3D" id="3.30.420.10">
    <property type="entry name" value="Ribonuclease H-like superfamily/Ribonuclease H"/>
    <property type="match status" value="1"/>
</dbReference>
<evidence type="ECO:0000313" key="6">
    <source>
        <dbReference type="Proteomes" id="UP001279860"/>
    </source>
</evidence>
<dbReference type="EMBL" id="JAWRCP010000002">
    <property type="protein sequence ID" value="MDW6094316.1"/>
    <property type="molecule type" value="Genomic_DNA"/>
</dbReference>
<protein>
    <submittedName>
        <fullName evidence="5">Exonuclease domain-containing protein</fullName>
    </submittedName>
</protein>
<organism evidence="5 6">
    <name type="scientific">Vibrio rhizosphaerae</name>
    <dbReference type="NCBI Taxonomy" id="398736"/>
    <lineage>
        <taxon>Bacteria</taxon>
        <taxon>Pseudomonadati</taxon>
        <taxon>Pseudomonadota</taxon>
        <taxon>Gammaproteobacteria</taxon>
        <taxon>Vibrionales</taxon>
        <taxon>Vibrionaceae</taxon>
        <taxon>Vibrio</taxon>
    </lineage>
</organism>
<keyword evidence="1" id="KW-0540">Nuclease</keyword>
<evidence type="ECO:0000256" key="2">
    <source>
        <dbReference type="ARBA" id="ARBA00022801"/>
    </source>
</evidence>
<reference evidence="5 6" key="1">
    <citation type="submission" date="2023-11" db="EMBL/GenBank/DDBJ databases">
        <title>Plant-associative lifestyle of Vibrio porteresiae and its evolutionary dynamics.</title>
        <authorList>
            <person name="Rameshkumar N."/>
            <person name="Kirti K."/>
        </authorList>
    </citation>
    <scope>NUCLEOTIDE SEQUENCE [LARGE SCALE GENOMIC DNA]</scope>
    <source>
        <strain evidence="5 6">MSSRF7</strain>
    </source>
</reference>
<accession>A0ABU4IY38</accession>
<keyword evidence="6" id="KW-1185">Reference proteome</keyword>
<name>A0ABU4IY38_9VIBR</name>
<dbReference type="GO" id="GO:0004527">
    <property type="term" value="F:exonuclease activity"/>
    <property type="evidence" value="ECO:0007669"/>
    <property type="project" value="UniProtKB-KW"/>
</dbReference>
<dbReference type="Pfam" id="PF00929">
    <property type="entry name" value="RNase_T"/>
    <property type="match status" value="1"/>
</dbReference>
<keyword evidence="3 5" id="KW-0269">Exonuclease</keyword>
<dbReference type="PANTHER" id="PTHR30231">
    <property type="entry name" value="DNA POLYMERASE III SUBUNIT EPSILON"/>
    <property type="match status" value="1"/>
</dbReference>
<dbReference type="InterPro" id="IPR036397">
    <property type="entry name" value="RNaseH_sf"/>
</dbReference>
<evidence type="ECO:0000256" key="1">
    <source>
        <dbReference type="ARBA" id="ARBA00022722"/>
    </source>
</evidence>
<comment type="caution">
    <text evidence="5">The sequence shown here is derived from an EMBL/GenBank/DDBJ whole genome shotgun (WGS) entry which is preliminary data.</text>
</comment>
<dbReference type="Proteomes" id="UP001279860">
    <property type="component" value="Unassembled WGS sequence"/>
</dbReference>